<name>A0A948TMX4_9BACT</name>
<evidence type="ECO:0000256" key="6">
    <source>
        <dbReference type="SAM" id="SignalP"/>
    </source>
</evidence>
<feature type="chain" id="PRO_5037854072" evidence="6">
    <location>
        <begin position="17"/>
        <end position="615"/>
    </location>
</feature>
<reference evidence="9" key="2">
    <citation type="submission" date="2021-04" db="EMBL/GenBank/DDBJ databases">
        <authorList>
            <person name="Gilroy R."/>
        </authorList>
    </citation>
    <scope>NUCLEOTIDE SEQUENCE</scope>
    <source>
        <strain evidence="9">8470</strain>
    </source>
</reference>
<reference evidence="9" key="1">
    <citation type="journal article" date="2021" name="PeerJ">
        <title>Extensive microbial diversity within the chicken gut microbiome revealed by metagenomics and culture.</title>
        <authorList>
            <person name="Gilroy R."/>
            <person name="Ravi A."/>
            <person name="Getino M."/>
            <person name="Pursley I."/>
            <person name="Horton D.L."/>
            <person name="Alikhan N.F."/>
            <person name="Baker D."/>
            <person name="Gharbi K."/>
            <person name="Hall N."/>
            <person name="Watson M."/>
            <person name="Adriaenssens E.M."/>
            <person name="Foster-Nyarko E."/>
            <person name="Jarju S."/>
            <person name="Secka A."/>
            <person name="Antonio M."/>
            <person name="Oren A."/>
            <person name="Chaudhuri R.R."/>
            <person name="La Ragione R."/>
            <person name="Hildebrand F."/>
            <person name="Pallen M.J."/>
        </authorList>
    </citation>
    <scope>NUCLEOTIDE SEQUENCE</scope>
    <source>
        <strain evidence="9">8470</strain>
    </source>
</reference>
<comment type="caution">
    <text evidence="9">The sequence shown here is derived from an EMBL/GenBank/DDBJ whole genome shotgun (WGS) entry which is preliminary data.</text>
</comment>
<evidence type="ECO:0000313" key="10">
    <source>
        <dbReference type="Proteomes" id="UP000784286"/>
    </source>
</evidence>
<gene>
    <name evidence="9" type="ORF">H9928_05000</name>
</gene>
<organism evidence="9 10">
    <name type="scientific">Candidatus Phocaeicola excrementipullorum</name>
    <dbReference type="NCBI Taxonomy" id="2838731"/>
    <lineage>
        <taxon>Bacteria</taxon>
        <taxon>Pseudomonadati</taxon>
        <taxon>Bacteroidota</taxon>
        <taxon>Bacteroidia</taxon>
        <taxon>Bacteroidales</taxon>
        <taxon>Bacteroidaceae</taxon>
        <taxon>Phocaeicola</taxon>
    </lineage>
</organism>
<dbReference type="EMBL" id="JAHLFJ010000047">
    <property type="protein sequence ID" value="MBU3855905.1"/>
    <property type="molecule type" value="Genomic_DNA"/>
</dbReference>
<evidence type="ECO:0000259" key="8">
    <source>
        <dbReference type="Pfam" id="PF14322"/>
    </source>
</evidence>
<keyword evidence="5" id="KW-0998">Cell outer membrane</keyword>
<keyword evidence="3 6" id="KW-0732">Signal</keyword>
<feature type="signal peptide" evidence="6">
    <location>
        <begin position="1"/>
        <end position="16"/>
    </location>
</feature>
<keyword evidence="4" id="KW-0472">Membrane</keyword>
<evidence type="ECO:0000256" key="5">
    <source>
        <dbReference type="ARBA" id="ARBA00023237"/>
    </source>
</evidence>
<feature type="domain" description="SusD-like N-terminal" evidence="8">
    <location>
        <begin position="22"/>
        <end position="211"/>
    </location>
</feature>
<accession>A0A948TMX4</accession>
<dbReference type="InterPro" id="IPR012944">
    <property type="entry name" value="SusD_RagB_dom"/>
</dbReference>
<dbReference type="GO" id="GO:0009279">
    <property type="term" value="C:cell outer membrane"/>
    <property type="evidence" value="ECO:0007669"/>
    <property type="project" value="UniProtKB-SubCell"/>
</dbReference>
<evidence type="ECO:0000256" key="1">
    <source>
        <dbReference type="ARBA" id="ARBA00004442"/>
    </source>
</evidence>
<evidence type="ECO:0000256" key="4">
    <source>
        <dbReference type="ARBA" id="ARBA00023136"/>
    </source>
</evidence>
<evidence type="ECO:0000259" key="7">
    <source>
        <dbReference type="Pfam" id="PF07980"/>
    </source>
</evidence>
<evidence type="ECO:0000256" key="2">
    <source>
        <dbReference type="ARBA" id="ARBA00006275"/>
    </source>
</evidence>
<comment type="subcellular location">
    <subcellularLocation>
        <location evidence="1">Cell outer membrane</location>
    </subcellularLocation>
</comment>
<dbReference type="SUPFAM" id="SSF48452">
    <property type="entry name" value="TPR-like"/>
    <property type="match status" value="1"/>
</dbReference>
<dbReference type="PROSITE" id="PS51257">
    <property type="entry name" value="PROKAR_LIPOPROTEIN"/>
    <property type="match status" value="1"/>
</dbReference>
<dbReference type="Gene3D" id="1.25.40.390">
    <property type="match status" value="1"/>
</dbReference>
<dbReference type="InterPro" id="IPR011990">
    <property type="entry name" value="TPR-like_helical_dom_sf"/>
</dbReference>
<dbReference type="Proteomes" id="UP000784286">
    <property type="component" value="Unassembled WGS sequence"/>
</dbReference>
<dbReference type="Pfam" id="PF14322">
    <property type="entry name" value="SusD-like_3"/>
    <property type="match status" value="1"/>
</dbReference>
<evidence type="ECO:0000313" key="9">
    <source>
        <dbReference type="EMBL" id="MBU3855905.1"/>
    </source>
</evidence>
<comment type="similarity">
    <text evidence="2">Belongs to the SusD family.</text>
</comment>
<feature type="domain" description="RagB/SusD" evidence="7">
    <location>
        <begin position="319"/>
        <end position="615"/>
    </location>
</feature>
<dbReference type="AlphaFoldDB" id="A0A948TMX4"/>
<dbReference type="Pfam" id="PF07980">
    <property type="entry name" value="SusD_RagB"/>
    <property type="match status" value="1"/>
</dbReference>
<sequence>MKKTLIISLIAASAMATTSCSDFLDRLPMTEPNNETYLSTENQVRSYINGLYMAIPTFNQYGLGVRAEEKNSDNILAEQYDERLNGEFTNFSGASDWSTGYQNLRDVNYFFHYYTVSEDEENDNLRSLRGEAHFLRAYWHFYLLKRFGNIPLMDAFWDENATIEGLQIPQKPRNEVAKFILQDLTTAKGLLHGRSEYKGLRINKEAAMILAMNVALYEGSWEKYHANDAFAAQTNESEYFFNQVITWGDELFQAGITLNTKDTDPFGATTPADAFAHMFNQKDYSNVPEAVFWKKYSMAEGVYNSVVPSLAGGIVDTDGAAGLSKSLVDNYLNADGTFINPTDAKYKDFNVMFENRDPRLTETVMSTGHKFRSATITRPMCVKEFIQDATTDEEKQSNAEILSPYLNGDGNGRNLTGFHTALGVDTTYTRDSFWDTGLVIFRYSEALLAYAEAAEELKKCDDTVLEKTLKLLRERAGVTYVKPNDMGKDPHFSDFGYELTPNMQEIRRERRSELALQGFRLDDLMRWKGEKLIVNQRGRGAYLGHDGVLYKSFNTSDTETANALGRLLTDVNGWLDPLQGRLPNGYQFHADRDYLMPISPDELALNKLLKQNPNW</sequence>
<protein>
    <submittedName>
        <fullName evidence="9">RagB/SusD family nutrient uptake outer membrane protein</fullName>
    </submittedName>
</protein>
<dbReference type="InterPro" id="IPR033985">
    <property type="entry name" value="SusD-like_N"/>
</dbReference>
<proteinExistence type="inferred from homology"/>
<evidence type="ECO:0000256" key="3">
    <source>
        <dbReference type="ARBA" id="ARBA00022729"/>
    </source>
</evidence>